<evidence type="ECO:0000313" key="3">
    <source>
        <dbReference type="Proteomes" id="UP000886476"/>
    </source>
</evidence>
<accession>A0ABX2CN01</accession>
<feature type="region of interest" description="Disordered" evidence="1">
    <location>
        <begin position="57"/>
        <end position="101"/>
    </location>
</feature>
<proteinExistence type="predicted"/>
<gene>
    <name evidence="2" type="ORF">HL667_31250</name>
</gene>
<dbReference type="EMBL" id="JABFDN010000018">
    <property type="protein sequence ID" value="NPU69518.1"/>
    <property type="molecule type" value="Genomic_DNA"/>
</dbReference>
<protein>
    <submittedName>
        <fullName evidence="2">Uncharacterized protein</fullName>
    </submittedName>
</protein>
<organism evidence="2 3">
    <name type="scientific">Bradyrhizobium aeschynomenes</name>
    <dbReference type="NCBI Taxonomy" id="2734909"/>
    <lineage>
        <taxon>Bacteria</taxon>
        <taxon>Pseudomonadati</taxon>
        <taxon>Pseudomonadota</taxon>
        <taxon>Alphaproteobacteria</taxon>
        <taxon>Hyphomicrobiales</taxon>
        <taxon>Nitrobacteraceae</taxon>
        <taxon>Bradyrhizobium</taxon>
    </lineage>
</organism>
<evidence type="ECO:0000313" key="2">
    <source>
        <dbReference type="EMBL" id="NPU69518.1"/>
    </source>
</evidence>
<comment type="caution">
    <text evidence="2">The sequence shown here is derived from an EMBL/GenBank/DDBJ whole genome shotgun (WGS) entry which is preliminary data.</text>
</comment>
<keyword evidence="3" id="KW-1185">Reference proteome</keyword>
<evidence type="ECO:0000256" key="1">
    <source>
        <dbReference type="SAM" id="MobiDB-lite"/>
    </source>
</evidence>
<reference evidence="2" key="1">
    <citation type="submission" date="2020-05" db="EMBL/GenBank/DDBJ databases">
        <title>Nod-independent and nitrogen-fixing Bradyrhizobium aeschynomene sp. nov. isolated from nodules of Aeschynomene indica.</title>
        <authorList>
            <person name="Zhang Z."/>
        </authorList>
    </citation>
    <scope>NUCLEOTIDE SEQUENCE</scope>
    <source>
        <strain evidence="2">83012</strain>
    </source>
</reference>
<name>A0ABX2CN01_9BRAD</name>
<sequence>MSLGLTRNMLMVAGRLLLLAYLVCVLSPGVTLAFAHGAAPCLDDAFVAVRVSHHHAAPHESSDGAMMPQRHAAHAHHHHDDQVADAGLQTQPDPAPFPTHHDHGKLPGPCCAMMCAVGLTSILPAVTLPSPVTTASEASGEAGLPGRTPPLLYRPPIVLA</sequence>
<dbReference type="Proteomes" id="UP000886476">
    <property type="component" value="Unassembled WGS sequence"/>
</dbReference>